<dbReference type="Proteomes" id="UP001189429">
    <property type="component" value="Unassembled WGS sequence"/>
</dbReference>
<feature type="non-terminal residue" evidence="1">
    <location>
        <position position="1"/>
    </location>
</feature>
<evidence type="ECO:0000313" key="2">
    <source>
        <dbReference type="Proteomes" id="UP001189429"/>
    </source>
</evidence>
<dbReference type="EMBL" id="CAUYUJ010000642">
    <property type="protein sequence ID" value="CAK0791728.1"/>
    <property type="molecule type" value="Genomic_DNA"/>
</dbReference>
<keyword evidence="2" id="KW-1185">Reference proteome</keyword>
<feature type="non-terminal residue" evidence="1">
    <location>
        <position position="254"/>
    </location>
</feature>
<comment type="caution">
    <text evidence="1">The sequence shown here is derived from an EMBL/GenBank/DDBJ whole genome shotgun (WGS) entry which is preliminary data.</text>
</comment>
<proteinExistence type="predicted"/>
<name>A0ABN9PN02_9DINO</name>
<protein>
    <submittedName>
        <fullName evidence="1">Uncharacterized protein</fullName>
    </submittedName>
</protein>
<evidence type="ECO:0000313" key="1">
    <source>
        <dbReference type="EMBL" id="CAK0791728.1"/>
    </source>
</evidence>
<organism evidence="1 2">
    <name type="scientific">Prorocentrum cordatum</name>
    <dbReference type="NCBI Taxonomy" id="2364126"/>
    <lineage>
        <taxon>Eukaryota</taxon>
        <taxon>Sar</taxon>
        <taxon>Alveolata</taxon>
        <taxon>Dinophyceae</taxon>
        <taxon>Prorocentrales</taxon>
        <taxon>Prorocentraceae</taxon>
        <taxon>Prorocentrum</taxon>
    </lineage>
</organism>
<reference evidence="1" key="1">
    <citation type="submission" date="2023-10" db="EMBL/GenBank/DDBJ databases">
        <authorList>
            <person name="Chen Y."/>
            <person name="Shah S."/>
            <person name="Dougan E. K."/>
            <person name="Thang M."/>
            <person name="Chan C."/>
        </authorList>
    </citation>
    <scope>NUCLEOTIDE SEQUENCE [LARGE SCALE GENOMIC DNA]</scope>
</reference>
<accession>A0ABN9PN02</accession>
<sequence>CAVVTDIDRCGGVDHVPVQLSLEGRRHCGNRGAKGRALLGAKKMMYAGLRNKFRREIRGKQPGHWGVDVNAEAMNVAVKIYKKAIADVKRRNGKGLAEPARRLPKELDIYAMPGVPWPDTWADASAEQTAAVEACHWFMAVTKPILADQLRNDKKAYLASTTDDMNASAACRDSSKEWGHLRRHLRFGGRPSRRFKGGKLLPMQRDLNDRVIAADGSQAADAFAHSAQAEGAHKLDRATGCHRYNAAAHVDAKQ</sequence>
<gene>
    <name evidence="1" type="ORF">PCOR1329_LOCUS2533</name>
</gene>